<keyword evidence="1" id="KW-1133">Transmembrane helix</keyword>
<dbReference type="AlphaFoldDB" id="A0AAQ4FE81"/>
<organism evidence="2 3">
    <name type="scientific">Amblyomma americanum</name>
    <name type="common">Lone star tick</name>
    <dbReference type="NCBI Taxonomy" id="6943"/>
    <lineage>
        <taxon>Eukaryota</taxon>
        <taxon>Metazoa</taxon>
        <taxon>Ecdysozoa</taxon>
        <taxon>Arthropoda</taxon>
        <taxon>Chelicerata</taxon>
        <taxon>Arachnida</taxon>
        <taxon>Acari</taxon>
        <taxon>Parasitiformes</taxon>
        <taxon>Ixodida</taxon>
        <taxon>Ixodoidea</taxon>
        <taxon>Ixodidae</taxon>
        <taxon>Amblyomminae</taxon>
        <taxon>Amblyomma</taxon>
    </lineage>
</organism>
<keyword evidence="3" id="KW-1185">Reference proteome</keyword>
<dbReference type="InterPro" id="IPR009030">
    <property type="entry name" value="Growth_fac_rcpt_cys_sf"/>
</dbReference>
<name>A0AAQ4FE81_AMBAM</name>
<dbReference type="Gene3D" id="2.10.50.10">
    <property type="entry name" value="Tumor Necrosis Factor Receptor, subunit A, domain 2"/>
    <property type="match status" value="1"/>
</dbReference>
<dbReference type="Proteomes" id="UP001321473">
    <property type="component" value="Unassembled WGS sequence"/>
</dbReference>
<gene>
    <name evidence="2" type="ORF">V5799_008604</name>
</gene>
<dbReference type="EMBL" id="JARKHS020004001">
    <property type="protein sequence ID" value="KAK8785031.1"/>
    <property type="molecule type" value="Genomic_DNA"/>
</dbReference>
<dbReference type="SMART" id="SM01411">
    <property type="entry name" value="Ephrin_rec_like"/>
    <property type="match status" value="2"/>
</dbReference>
<comment type="caution">
    <text evidence="2">The sequence shown here is derived from an EMBL/GenBank/DDBJ whole genome shotgun (WGS) entry which is preliminary data.</text>
</comment>
<evidence type="ECO:0000256" key="1">
    <source>
        <dbReference type="SAM" id="Phobius"/>
    </source>
</evidence>
<dbReference type="SUPFAM" id="SSF57184">
    <property type="entry name" value="Growth factor receptor domain"/>
    <property type="match status" value="1"/>
</dbReference>
<evidence type="ECO:0000313" key="3">
    <source>
        <dbReference type="Proteomes" id="UP001321473"/>
    </source>
</evidence>
<keyword evidence="1" id="KW-0472">Membrane</keyword>
<evidence type="ECO:0000313" key="2">
    <source>
        <dbReference type="EMBL" id="KAK8785031.1"/>
    </source>
</evidence>
<reference evidence="2 3" key="1">
    <citation type="journal article" date="2023" name="Arcadia Sci">
        <title>De novo assembly of a long-read Amblyomma americanum tick genome.</title>
        <authorList>
            <person name="Chou S."/>
            <person name="Poskanzer K.E."/>
            <person name="Rollins M."/>
            <person name="Thuy-Boun P.S."/>
        </authorList>
    </citation>
    <scope>NUCLEOTIDE SEQUENCE [LARGE SCALE GENOMIC DNA]</scope>
    <source>
        <strain evidence="2">F_SG_1</strain>
        <tissue evidence="2">Salivary glands</tissue>
    </source>
</reference>
<accession>A0AAQ4FE81</accession>
<sequence length="262" mass="27773">MVFVSQDMMKELMHFNTPTSKNRMVSGTAKLFVLFAFVSQVSDTSANNCSSQCEACVPGTYASSACDCCSIPGHCPKPPAHSAFDTLCVPCSVGTFCREAGCPSCLPCPPGSSTTEQRGQNCTPCEAGFYKPFLGPGACGPCSQGSYTLLKGSTECIVCPAGFYCLCTHCGPLPCPDDAVCPVGSIHPTSCHKPLFVKHGYSCYISDSAIGIIIGVCISVIIVAGFLSARCYYFRQKHQSQNPTEISSLVAESRRDPVYTGL</sequence>
<feature type="transmembrane region" description="Helical" evidence="1">
    <location>
        <begin position="209"/>
        <end position="233"/>
    </location>
</feature>
<proteinExistence type="predicted"/>
<protein>
    <submittedName>
        <fullName evidence="2">Uncharacterized protein</fullName>
    </submittedName>
</protein>
<keyword evidence="1" id="KW-0812">Transmembrane</keyword>